<organism evidence="2">
    <name type="scientific">Anguilla anguilla</name>
    <name type="common">European freshwater eel</name>
    <name type="synonym">Muraena anguilla</name>
    <dbReference type="NCBI Taxonomy" id="7936"/>
    <lineage>
        <taxon>Eukaryota</taxon>
        <taxon>Metazoa</taxon>
        <taxon>Chordata</taxon>
        <taxon>Craniata</taxon>
        <taxon>Vertebrata</taxon>
        <taxon>Euteleostomi</taxon>
        <taxon>Actinopterygii</taxon>
        <taxon>Neopterygii</taxon>
        <taxon>Teleostei</taxon>
        <taxon>Anguilliformes</taxon>
        <taxon>Anguillidae</taxon>
        <taxon>Anguilla</taxon>
    </lineage>
</organism>
<sequence length="111" mass="12734">MLGEHFEILIILLVLILLSEKAPYPCHNDHLISKKSINLGYCQLLIQTVYMHICRHTKGHTHIAYVCANAQVICTHTYTCTHEHTHACPHTPIHTYAHMHTFMRITAPVLD</sequence>
<accession>A0A0E9X1C9</accession>
<evidence type="ECO:0008006" key="3">
    <source>
        <dbReference type="Google" id="ProtNLM"/>
    </source>
</evidence>
<dbReference type="AlphaFoldDB" id="A0A0E9X1C9"/>
<reference evidence="2" key="2">
    <citation type="journal article" date="2015" name="Fish Shellfish Immunol.">
        <title>Early steps in the European eel (Anguilla anguilla)-Vibrio vulnificus interaction in the gills: Role of the RtxA13 toxin.</title>
        <authorList>
            <person name="Callol A."/>
            <person name="Pajuelo D."/>
            <person name="Ebbesson L."/>
            <person name="Teles M."/>
            <person name="MacKenzie S."/>
            <person name="Amaro C."/>
        </authorList>
    </citation>
    <scope>NUCLEOTIDE SEQUENCE</scope>
</reference>
<protein>
    <recommendedName>
        <fullName evidence="3">Secreted protein</fullName>
    </recommendedName>
</protein>
<feature type="chain" id="PRO_5002435161" description="Secreted protein" evidence="1">
    <location>
        <begin position="22"/>
        <end position="111"/>
    </location>
</feature>
<feature type="signal peptide" evidence="1">
    <location>
        <begin position="1"/>
        <end position="21"/>
    </location>
</feature>
<evidence type="ECO:0000313" key="2">
    <source>
        <dbReference type="EMBL" id="JAH96236.1"/>
    </source>
</evidence>
<proteinExistence type="predicted"/>
<reference evidence="2" key="1">
    <citation type="submission" date="2014-11" db="EMBL/GenBank/DDBJ databases">
        <authorList>
            <person name="Amaro Gonzalez C."/>
        </authorList>
    </citation>
    <scope>NUCLEOTIDE SEQUENCE</scope>
</reference>
<name>A0A0E9X1C9_ANGAN</name>
<dbReference type="EMBL" id="GBXM01012341">
    <property type="protein sequence ID" value="JAH96236.1"/>
    <property type="molecule type" value="Transcribed_RNA"/>
</dbReference>
<evidence type="ECO:0000256" key="1">
    <source>
        <dbReference type="SAM" id="SignalP"/>
    </source>
</evidence>
<keyword evidence="1" id="KW-0732">Signal</keyword>